<dbReference type="InterPro" id="IPR055060">
    <property type="entry name" value="ACOX_C_alpha1"/>
</dbReference>
<dbReference type="Pfam" id="PF22924">
    <property type="entry name" value="ACOX_C_alpha1"/>
    <property type="match status" value="1"/>
</dbReference>
<organism evidence="2 3">
    <name type="scientific">Allokutzneria albata</name>
    <name type="common">Kibdelosporangium albatum</name>
    <dbReference type="NCBI Taxonomy" id="211114"/>
    <lineage>
        <taxon>Bacteria</taxon>
        <taxon>Bacillati</taxon>
        <taxon>Actinomycetota</taxon>
        <taxon>Actinomycetes</taxon>
        <taxon>Pseudonocardiales</taxon>
        <taxon>Pseudonocardiaceae</taxon>
        <taxon>Allokutzneria</taxon>
    </lineage>
</organism>
<dbReference type="PANTHER" id="PTHR10909:SF382">
    <property type="entry name" value="ACYL-COENZYME A OXIDASE"/>
    <property type="match status" value="1"/>
</dbReference>
<feature type="domain" description="Acyl-CoA oxidase C-alpha1" evidence="1">
    <location>
        <begin position="256"/>
        <end position="393"/>
    </location>
</feature>
<dbReference type="OrthoDB" id="1144545at2"/>
<proteinExistence type="predicted"/>
<name>A0A1G9U9C0_ALLAB</name>
<dbReference type="InterPro" id="IPR046373">
    <property type="entry name" value="Acyl-CoA_Oxase/DH_mid-dom_sf"/>
</dbReference>
<evidence type="ECO:0000313" key="2">
    <source>
        <dbReference type="EMBL" id="SDM56530.1"/>
    </source>
</evidence>
<dbReference type="InterPro" id="IPR036250">
    <property type="entry name" value="AcylCo_DH-like_C"/>
</dbReference>
<protein>
    <submittedName>
        <fullName evidence="2">Acyl-coenzyme A oxidase</fullName>
    </submittedName>
</protein>
<dbReference type="InterPro" id="IPR012258">
    <property type="entry name" value="Acyl-CoA_oxidase"/>
</dbReference>
<evidence type="ECO:0000259" key="1">
    <source>
        <dbReference type="Pfam" id="PF22924"/>
    </source>
</evidence>
<dbReference type="STRING" id="211114.SAMN04489726_2278"/>
<dbReference type="PANTHER" id="PTHR10909">
    <property type="entry name" value="ELECTRON TRANSPORT OXIDOREDUCTASE"/>
    <property type="match status" value="1"/>
</dbReference>
<gene>
    <name evidence="2" type="ORF">SAMN04489726_2278</name>
</gene>
<dbReference type="SUPFAM" id="SSF56645">
    <property type="entry name" value="Acyl-CoA dehydrogenase NM domain-like"/>
    <property type="match status" value="1"/>
</dbReference>
<dbReference type="GO" id="GO:0033540">
    <property type="term" value="P:fatty acid beta-oxidation using acyl-CoA oxidase"/>
    <property type="evidence" value="ECO:0007669"/>
    <property type="project" value="TreeGrafter"/>
</dbReference>
<dbReference type="SUPFAM" id="SSF47203">
    <property type="entry name" value="Acyl-CoA dehydrogenase C-terminal domain-like"/>
    <property type="match status" value="2"/>
</dbReference>
<dbReference type="Gene3D" id="2.40.110.10">
    <property type="entry name" value="Butyryl-CoA Dehydrogenase, subunit A, domain 2"/>
    <property type="match status" value="1"/>
</dbReference>
<evidence type="ECO:0000313" key="3">
    <source>
        <dbReference type="Proteomes" id="UP000183376"/>
    </source>
</evidence>
<dbReference type="Proteomes" id="UP000183376">
    <property type="component" value="Chromosome I"/>
</dbReference>
<dbReference type="GO" id="GO:0003997">
    <property type="term" value="F:acyl-CoA oxidase activity"/>
    <property type="evidence" value="ECO:0007669"/>
    <property type="project" value="InterPro"/>
</dbReference>
<dbReference type="GO" id="GO:0005504">
    <property type="term" value="F:fatty acid binding"/>
    <property type="evidence" value="ECO:0007669"/>
    <property type="project" value="TreeGrafter"/>
</dbReference>
<reference evidence="2 3" key="1">
    <citation type="submission" date="2016-10" db="EMBL/GenBank/DDBJ databases">
        <authorList>
            <person name="de Groot N.N."/>
        </authorList>
    </citation>
    <scope>NUCLEOTIDE SEQUENCE [LARGE SCALE GENOMIC DNA]</scope>
    <source>
        <strain evidence="2 3">DSM 44149</strain>
    </source>
</reference>
<dbReference type="eggNOG" id="COG1960">
    <property type="taxonomic scope" value="Bacteria"/>
</dbReference>
<sequence>MTAQGFSEIFADPVFDIGSTVPTYERVKYVHDRLGLDGPLLREPDRLRGLLELAAMVDPRLFHVLFLHHCMTVGAALDHGAGPADLEELTSGSAVGAVLMTELGHGNSIANIRTRAVYEPDSQGFVLHSHGAEAVKFPPNVAAGGLTRLGVVGARLVVGGVDRGVALFLVRLRDAAGPRPGVTIRAQEPTSLLSLDYASVRFDHVRLPRSAWLADGATISATGGWHDPLDPVARTGRSTSFGRFAWGAVSVGLAAVARAGVAIALGHAQRRVASGRVIAEQPVIRYPNQQRLLFTALAEAVGATVLARRTLEPCWRLPEAGRPSRSELRTASLTKVMCDRLAERALSRCRAATGALGFLSVNRLIDYQGLALAFTSAGSDNQLVSFEAARTLLDDVAPGAPEKGPLWTREAWLHEQLRSRASGDGFTDELDLAERLAEAHGTRLLFEALAENPVDEDLHRLLELLELSAHDGWYLAAGSLTAEQVRELPDEIGRVCARLLPRVPELVAALDVPLELTRSPLGGPDYVAAFAPG</sequence>
<dbReference type="EMBL" id="LT629701">
    <property type="protein sequence ID" value="SDM56530.1"/>
    <property type="molecule type" value="Genomic_DNA"/>
</dbReference>
<dbReference type="RefSeq" id="WP_052407854.1">
    <property type="nucleotide sequence ID" value="NZ_JOEF01000023.1"/>
</dbReference>
<accession>A0A1G9U9C0</accession>
<dbReference type="InterPro" id="IPR009100">
    <property type="entry name" value="AcylCoA_DH/oxidase_NM_dom_sf"/>
</dbReference>
<dbReference type="GO" id="GO:0055088">
    <property type="term" value="P:lipid homeostasis"/>
    <property type="evidence" value="ECO:0007669"/>
    <property type="project" value="TreeGrafter"/>
</dbReference>
<keyword evidence="3" id="KW-1185">Reference proteome</keyword>
<dbReference type="GO" id="GO:0071949">
    <property type="term" value="F:FAD binding"/>
    <property type="evidence" value="ECO:0007669"/>
    <property type="project" value="InterPro"/>
</dbReference>
<dbReference type="Gene3D" id="1.20.140.10">
    <property type="entry name" value="Butyryl-CoA Dehydrogenase, subunit A, domain 3"/>
    <property type="match status" value="1"/>
</dbReference>
<dbReference type="AlphaFoldDB" id="A0A1G9U9C0"/>